<dbReference type="AlphaFoldDB" id="A0A2S9PYZ0"/>
<dbReference type="EMBL" id="PVLV01000107">
    <property type="protein sequence ID" value="PRH79641.1"/>
    <property type="molecule type" value="Genomic_DNA"/>
</dbReference>
<organism evidence="2 3">
    <name type="scientific">Streptomyces solincola</name>
    <dbReference type="NCBI Taxonomy" id="2100817"/>
    <lineage>
        <taxon>Bacteria</taxon>
        <taxon>Bacillati</taxon>
        <taxon>Actinomycetota</taxon>
        <taxon>Actinomycetes</taxon>
        <taxon>Kitasatosporales</taxon>
        <taxon>Streptomycetaceae</taxon>
        <taxon>Streptomyces</taxon>
    </lineage>
</organism>
<evidence type="ECO:0000256" key="1">
    <source>
        <dbReference type="SAM" id="MobiDB-lite"/>
    </source>
</evidence>
<comment type="caution">
    <text evidence="2">The sequence shown here is derived from an EMBL/GenBank/DDBJ whole genome shotgun (WGS) entry which is preliminary data.</text>
</comment>
<gene>
    <name evidence="2" type="ORF">C6N75_08355</name>
</gene>
<name>A0A2S9PYZ0_9ACTN</name>
<evidence type="ECO:0000313" key="3">
    <source>
        <dbReference type="Proteomes" id="UP000239322"/>
    </source>
</evidence>
<dbReference type="RefSeq" id="WP_105868224.1">
    <property type="nucleotide sequence ID" value="NZ_PVLV01000107.1"/>
</dbReference>
<evidence type="ECO:0000313" key="2">
    <source>
        <dbReference type="EMBL" id="PRH79641.1"/>
    </source>
</evidence>
<accession>A0A2S9PYZ0</accession>
<sequence>MDLGHDWKRASTFALAKVDGLVTVVGINPEKPEAQSLVVVPQQADDDDAVSPHIAHLADGRWILTVPRKNGKPDRRYEINRSEHTLDALTGDERLSRTLPGSSLLAEVAGLPDGKSPSGEPESSVLVKNPNGWTTTRKLKIPGTIDFAASDSASDTICLGSSSNSATKVSTVNLADGSINFAPVPAGLTVGGLACPAGHPVIAGSPARGTADEVSVALTRHPAATAITVDGGRLDAIAATHSSLVIAAAQGNDTELVEVNAATGQELHRARIKDLAASLNITHTASGWLVYAEDTVTRVNLTTGKTRQFALPGPLLAS</sequence>
<dbReference type="OrthoDB" id="4022413at2"/>
<feature type="region of interest" description="Disordered" evidence="1">
    <location>
        <begin position="110"/>
        <end position="129"/>
    </location>
</feature>
<protein>
    <submittedName>
        <fullName evidence="2">Uncharacterized protein</fullName>
    </submittedName>
</protein>
<dbReference type="Proteomes" id="UP000239322">
    <property type="component" value="Unassembled WGS sequence"/>
</dbReference>
<proteinExistence type="predicted"/>
<reference evidence="2 3" key="1">
    <citation type="submission" date="2018-03" db="EMBL/GenBank/DDBJ databases">
        <title>Novel Streptomyces sp. from soil.</title>
        <authorList>
            <person name="Tan G.Y.A."/>
            <person name="Lee Z.Y."/>
        </authorList>
    </citation>
    <scope>NUCLEOTIDE SEQUENCE [LARGE SCALE GENOMIC DNA]</scope>
    <source>
        <strain evidence="2 3">ST5x</strain>
    </source>
</reference>
<keyword evidence="3" id="KW-1185">Reference proteome</keyword>